<protein>
    <submittedName>
        <fullName evidence="3">3-methyladenine DNA glycosylase</fullName>
    </submittedName>
</protein>
<keyword evidence="2" id="KW-0812">Transmembrane</keyword>
<feature type="binding site" evidence="1">
    <location>
        <position position="5"/>
    </location>
    <ligand>
        <name>Zn(2+)</name>
        <dbReference type="ChEBI" id="CHEBI:29105"/>
    </ligand>
</feature>
<feature type="transmembrane region" description="Helical" evidence="2">
    <location>
        <begin position="141"/>
        <end position="160"/>
    </location>
</feature>
<feature type="binding site" evidence="1">
    <location>
        <position position="163"/>
    </location>
    <ligand>
        <name>Zn(2+)</name>
        <dbReference type="ChEBI" id="CHEBI:29105"/>
    </ligand>
</feature>
<dbReference type="Gene3D" id="1.10.340.30">
    <property type="entry name" value="Hypothetical protein, domain 2"/>
    <property type="match status" value="1"/>
</dbReference>
<keyword evidence="4" id="KW-1185">Reference proteome</keyword>
<dbReference type="SUPFAM" id="SSF48150">
    <property type="entry name" value="DNA-glycosylase"/>
    <property type="match status" value="1"/>
</dbReference>
<dbReference type="STRING" id="39029.BSR42_03415"/>
<evidence type="ECO:0000313" key="4">
    <source>
        <dbReference type="Proteomes" id="UP000036503"/>
    </source>
</evidence>
<reference evidence="3 4" key="1">
    <citation type="submission" date="2015-06" db="EMBL/GenBank/DDBJ databases">
        <title>Draft genome sequence of beer spoilage bacterium Megasphaera cerevisiae type strain 20462.</title>
        <authorList>
            <person name="Kutumbaka K."/>
            <person name="Pasmowitz J."/>
            <person name="Mategko J."/>
            <person name="Reyes D."/>
            <person name="Friedrich A."/>
            <person name="Han S."/>
            <person name="Martens-Habbena W."/>
            <person name="Neal-McKinney J."/>
            <person name="Janagama H.K."/>
            <person name="Nadala C."/>
            <person name="Samadpour M."/>
        </authorList>
    </citation>
    <scope>NUCLEOTIDE SEQUENCE [LARGE SCALE GENOMIC DNA]</scope>
    <source>
        <strain evidence="3 4">DSM 20462</strain>
    </source>
</reference>
<name>A0A0J6WX92_9FIRM</name>
<dbReference type="InParanoid" id="A0A0J6WX92"/>
<dbReference type="PANTHER" id="PTHR30037:SF4">
    <property type="entry name" value="DNA-3-METHYLADENINE GLYCOSYLASE I"/>
    <property type="match status" value="1"/>
</dbReference>
<keyword evidence="1" id="KW-0862">Zinc</keyword>
<dbReference type="Proteomes" id="UP000036503">
    <property type="component" value="Unassembled WGS sequence"/>
</dbReference>
<dbReference type="AlphaFoldDB" id="A0A0J6WX92"/>
<accession>A0A0J6WX92</accession>
<dbReference type="GO" id="GO:0006284">
    <property type="term" value="P:base-excision repair"/>
    <property type="evidence" value="ECO:0007669"/>
    <property type="project" value="InterPro"/>
</dbReference>
<dbReference type="Pfam" id="PF03352">
    <property type="entry name" value="Adenine_glyco"/>
    <property type="match status" value="1"/>
</dbReference>
<proteinExistence type="predicted"/>
<evidence type="ECO:0000256" key="2">
    <source>
        <dbReference type="SAM" id="Phobius"/>
    </source>
</evidence>
<dbReference type="GO" id="GO:0008725">
    <property type="term" value="F:DNA-3-methyladenine glycosylase activity"/>
    <property type="evidence" value="ECO:0007669"/>
    <property type="project" value="InterPro"/>
</dbReference>
<dbReference type="InterPro" id="IPR011257">
    <property type="entry name" value="DNA_glycosylase"/>
</dbReference>
<dbReference type="InterPro" id="IPR052891">
    <property type="entry name" value="DNA-3mA_glycosylase"/>
</dbReference>
<sequence length="173" mass="20252">MQTYHDKEWGVPSRDERYLFEMLTLEGAQAGLSWLTVLKKRKAYQQAFHHFDISTCARMKDVELEEILRTQTVVRHRQKIYSVRGNAAAIQRIQKEQGSFASYLWSYTQDKQIVHHWQIESDIPAKNELSECISRDLKKKGFLFVGPVIIYSFLQAIGIVNDHVWGCSLYLQE</sequence>
<dbReference type="PATRIC" id="fig|1122219.3.peg.3072"/>
<feature type="binding site" evidence="1">
    <location>
        <position position="167"/>
    </location>
    <ligand>
        <name>Zn(2+)</name>
        <dbReference type="ChEBI" id="CHEBI:29105"/>
    </ligand>
</feature>
<organism evidence="3 4">
    <name type="scientific">Megasphaera cerevisiae DSM 20462</name>
    <dbReference type="NCBI Taxonomy" id="1122219"/>
    <lineage>
        <taxon>Bacteria</taxon>
        <taxon>Bacillati</taxon>
        <taxon>Bacillota</taxon>
        <taxon>Negativicutes</taxon>
        <taxon>Veillonellales</taxon>
        <taxon>Veillonellaceae</taxon>
        <taxon>Megasphaera</taxon>
    </lineage>
</organism>
<keyword evidence="2" id="KW-1133">Transmembrane helix</keyword>
<keyword evidence="2" id="KW-0472">Membrane</keyword>
<dbReference type="GO" id="GO:0046872">
    <property type="term" value="F:metal ion binding"/>
    <property type="evidence" value="ECO:0007669"/>
    <property type="project" value="UniProtKB-KW"/>
</dbReference>
<evidence type="ECO:0000313" key="3">
    <source>
        <dbReference type="EMBL" id="KMO87239.1"/>
    </source>
</evidence>
<keyword evidence="1" id="KW-0479">Metal-binding</keyword>
<dbReference type="EMBL" id="LEKT01000008">
    <property type="protein sequence ID" value="KMO87239.1"/>
    <property type="molecule type" value="Genomic_DNA"/>
</dbReference>
<dbReference type="InterPro" id="IPR005019">
    <property type="entry name" value="Adenine_glyco"/>
</dbReference>
<comment type="caution">
    <text evidence="3">The sequence shown here is derived from an EMBL/GenBank/DDBJ whole genome shotgun (WGS) entry which is preliminary data.</text>
</comment>
<dbReference type="PANTHER" id="PTHR30037">
    <property type="entry name" value="DNA-3-METHYLADENINE GLYCOSYLASE 1"/>
    <property type="match status" value="1"/>
</dbReference>
<evidence type="ECO:0000256" key="1">
    <source>
        <dbReference type="PIRSR" id="PIRSR605019-1"/>
    </source>
</evidence>
<gene>
    <name evidence="3" type="ORF">AB840_03870</name>
</gene>